<keyword evidence="1" id="KW-0732">Signal</keyword>
<dbReference type="RefSeq" id="WP_043505513.1">
    <property type="nucleotide sequence ID" value="NZ_CP009438.1"/>
</dbReference>
<protein>
    <recommendedName>
        <fullName evidence="4">Secreted protein</fullName>
    </recommendedName>
</protein>
<proteinExistence type="predicted"/>
<feature type="signal peptide" evidence="1">
    <location>
        <begin position="1"/>
        <end position="28"/>
    </location>
</feature>
<dbReference type="AlphaFoldDB" id="A0A089Z7T0"/>
<reference evidence="3" key="1">
    <citation type="journal article" date="2015" name="J. Biotechnol.">
        <title>Complete genome sequence of the actinobacterium Streptomyces glaucescens GLA.O (DSM 40922) consisting of a linear chromosome and one linear plasmid.</title>
        <authorList>
            <person name="Ortseifen V."/>
            <person name="Winkler A."/>
            <person name="Albersmeier A."/>
            <person name="Wendler S."/>
            <person name="Puhler A."/>
            <person name="Kalinowski J."/>
            <person name="Ruckert C."/>
        </authorList>
    </citation>
    <scope>NUCLEOTIDE SEQUENCE [LARGE SCALE GENOMIC DNA]</scope>
    <source>
        <strain evidence="3">DSM 40922 / GLA O</strain>
    </source>
</reference>
<evidence type="ECO:0000313" key="3">
    <source>
        <dbReference type="Proteomes" id="UP000029482"/>
    </source>
</evidence>
<dbReference type="STRING" id="1907.SGLAU_29485"/>
<keyword evidence="3" id="KW-1185">Reference proteome</keyword>
<organism evidence="2 3">
    <name type="scientific">Streptomyces glaucescens</name>
    <dbReference type="NCBI Taxonomy" id="1907"/>
    <lineage>
        <taxon>Bacteria</taxon>
        <taxon>Bacillati</taxon>
        <taxon>Actinomycetota</taxon>
        <taxon>Actinomycetes</taxon>
        <taxon>Kitasatosporales</taxon>
        <taxon>Streptomycetaceae</taxon>
        <taxon>Streptomyces</taxon>
    </lineage>
</organism>
<evidence type="ECO:0000256" key="1">
    <source>
        <dbReference type="SAM" id="SignalP"/>
    </source>
</evidence>
<dbReference type="OrthoDB" id="3775517at2"/>
<dbReference type="eggNOG" id="ENOG5033US4">
    <property type="taxonomic scope" value="Bacteria"/>
</dbReference>
<accession>A0A089Z7T0</accession>
<evidence type="ECO:0000313" key="2">
    <source>
        <dbReference type="EMBL" id="AIS01831.1"/>
    </source>
</evidence>
<feature type="chain" id="PRO_5001852417" description="Secreted protein" evidence="1">
    <location>
        <begin position="29"/>
        <end position="211"/>
    </location>
</feature>
<dbReference type="Proteomes" id="UP000029482">
    <property type="component" value="Chromosome"/>
</dbReference>
<dbReference type="KEGG" id="sgu:SGLAU_29485"/>
<evidence type="ECO:0008006" key="4">
    <source>
        <dbReference type="Google" id="ProtNLM"/>
    </source>
</evidence>
<dbReference type="HOGENOM" id="CLU_1304286_0_0_11"/>
<sequence>MKKHTRRFTVVAGAAAAAFGLTVGPASAVPSTVWTVTPTGSYTATNSSNIVLTATIPMTCTTSSASGTMASATGNPATVAQINAISFGTSASPCTSVLGNVSTVAVTPWTVVAQDYNAATGVTTGYVGNIKANVTAGACKFTVTGKASGTYTNSTGVLSVNSVAGELVVSSSPAPVNCGSVVTTSTRPTFKGNYVIKASNGTIPKIVGSNP</sequence>
<name>A0A089Z7T0_STRGA</name>
<dbReference type="EMBL" id="CP009438">
    <property type="protein sequence ID" value="AIS01831.1"/>
    <property type="molecule type" value="Genomic_DNA"/>
</dbReference>
<gene>
    <name evidence="2" type="ORF">SGLAU_29485</name>
</gene>